<reference evidence="1" key="1">
    <citation type="submission" date="2022-08" db="EMBL/GenBank/DDBJ databases">
        <title>Genome Sequence of Pycnoporus sanguineus.</title>
        <authorList>
            <person name="Buettner E."/>
        </authorList>
    </citation>
    <scope>NUCLEOTIDE SEQUENCE</scope>
    <source>
        <strain evidence="1">CG-C14</strain>
    </source>
</reference>
<dbReference type="EMBL" id="JANSHE010003243">
    <property type="protein sequence ID" value="KAJ2986929.1"/>
    <property type="molecule type" value="Genomic_DNA"/>
</dbReference>
<name>A0ACC1P7U4_9APHY</name>
<gene>
    <name evidence="1" type="ORF">NUW54_g9577</name>
</gene>
<protein>
    <submittedName>
        <fullName evidence="1">Uncharacterized protein</fullName>
    </submittedName>
</protein>
<evidence type="ECO:0000313" key="1">
    <source>
        <dbReference type="EMBL" id="KAJ2986929.1"/>
    </source>
</evidence>
<comment type="caution">
    <text evidence="1">The sequence shown here is derived from an EMBL/GenBank/DDBJ whole genome shotgun (WGS) entry which is preliminary data.</text>
</comment>
<organism evidence="1 2">
    <name type="scientific">Trametes sanguinea</name>
    <dbReference type="NCBI Taxonomy" id="158606"/>
    <lineage>
        <taxon>Eukaryota</taxon>
        <taxon>Fungi</taxon>
        <taxon>Dikarya</taxon>
        <taxon>Basidiomycota</taxon>
        <taxon>Agaricomycotina</taxon>
        <taxon>Agaricomycetes</taxon>
        <taxon>Polyporales</taxon>
        <taxon>Polyporaceae</taxon>
        <taxon>Trametes</taxon>
    </lineage>
</organism>
<keyword evidence="2" id="KW-1185">Reference proteome</keyword>
<accession>A0ACC1P7U4</accession>
<evidence type="ECO:0000313" key="2">
    <source>
        <dbReference type="Proteomes" id="UP001144978"/>
    </source>
</evidence>
<dbReference type="Proteomes" id="UP001144978">
    <property type="component" value="Unassembled WGS sequence"/>
</dbReference>
<proteinExistence type="predicted"/>
<sequence length="295" mass="33673">MVSPLLQAVAVCSVTWFLWKFFRRFVVKTDLDNLPGPPSPSFIYGNIRQLYDRRSFKFHRHLGEEYGPVVRLHGRFGENVLYTYDPKAMHHIVIKDQEVFQESNWFTRMLLQLFGPGLLSTLGDHHRKQRKMLNPVFSINHMRHMTPIFYDVCHKLRTAVEARVRSGDAEVDMVGWMGRTALELMGQAGAGILVRPARRGAQGSIRRGAEEPHADLVRGSARLDHVEVEVRSNIRGFRRACVWVGGQVSGIHAQGTGLILVQVRKTRDVEGRRGGYCRHGSARAQRCQKKKTDHL</sequence>